<comment type="catalytic activity">
    <reaction evidence="4">
        <text>chorismate = 3-[(1-carboxyvinyl)-oxy]benzoate + H2O</text>
        <dbReference type="Rhea" id="RHEA:40051"/>
        <dbReference type="ChEBI" id="CHEBI:15377"/>
        <dbReference type="ChEBI" id="CHEBI:29748"/>
        <dbReference type="ChEBI" id="CHEBI:76981"/>
        <dbReference type="EC" id="4.2.1.151"/>
    </reaction>
</comment>
<comment type="similarity">
    <text evidence="4">Belongs to the MqnA/MqnD family. MqnA subfamily.</text>
</comment>
<sequence length="261" mass="28747">MVIGSVPFLNAVPLTWALPRLGFDGRLVYGTPAQLAEWLQQGAIDVGLIPVAQYLRGVGEVLIDRLGIAADGAVRSVAVFSHQPLTAPRTIAVDAGSRSSVLLLQVLLRWRWGLTPQLVPMEPDLERMLAVTDSALLIGDAALRASLNTQLHAWDLAAAWKEWTGLPFVFAAWVARDEEVARKIAPLLFAAHAEGVRRLPTIVAEEAERRHLPAEVVQHYLTEHIRHTLSEVHHEAVQRFARAAAEIGALSTVRTIRWFTL</sequence>
<protein>
    <recommendedName>
        <fullName evidence="4">Chorismate dehydratase</fullName>
        <ecNumber evidence="4">4.2.1.151</ecNumber>
    </recommendedName>
    <alternativeName>
        <fullName evidence="4">Menaquinone biosynthetic enzyme MqnA</fullName>
    </alternativeName>
</protein>
<keyword evidence="2 4" id="KW-0474">Menaquinone biosynthesis</keyword>
<dbReference type="UniPathway" id="UPA00079"/>
<dbReference type="Gene3D" id="3.40.190.10">
    <property type="entry name" value="Periplasmic binding protein-like II"/>
    <property type="match status" value="2"/>
</dbReference>
<comment type="function">
    <text evidence="4">Catalyzes the dehydration of chorismate into 3-[(1-carboxyvinyl)oxy]benzoate, a step in the biosynthesis of menaquinone (MK, vitamin K2).</text>
</comment>
<dbReference type="SUPFAM" id="SSF53850">
    <property type="entry name" value="Periplasmic binding protein-like II"/>
    <property type="match status" value="1"/>
</dbReference>
<dbReference type="GO" id="GO:0016836">
    <property type="term" value="F:hydro-lyase activity"/>
    <property type="evidence" value="ECO:0007669"/>
    <property type="project" value="UniProtKB-UniRule"/>
</dbReference>
<comment type="pathway">
    <text evidence="1 4">Quinol/quinone metabolism; menaquinone biosynthesis.</text>
</comment>
<dbReference type="InterPro" id="IPR030868">
    <property type="entry name" value="MqnA"/>
</dbReference>
<dbReference type="AlphaFoldDB" id="A0A2H5XE47"/>
<evidence type="ECO:0000256" key="4">
    <source>
        <dbReference type="HAMAP-Rule" id="MF_00995"/>
    </source>
</evidence>
<dbReference type="PANTHER" id="PTHR37690">
    <property type="entry name" value="CHORISMATE DEHYDRATASE"/>
    <property type="match status" value="1"/>
</dbReference>
<dbReference type="EMBL" id="BEHT01000027">
    <property type="protein sequence ID" value="GBC99445.1"/>
    <property type="molecule type" value="Genomic_DNA"/>
</dbReference>
<gene>
    <name evidence="4 5" type="primary">mqnA</name>
    <name evidence="5" type="ORF">HRbin17_01969</name>
</gene>
<dbReference type="InterPro" id="IPR003773">
    <property type="entry name" value="Menaquinone_biosynth"/>
</dbReference>
<comment type="caution">
    <text evidence="5">The sequence shown here is derived from an EMBL/GenBank/DDBJ whole genome shotgun (WGS) entry which is preliminary data.</text>
</comment>
<name>A0A2H5XE47_9BACT</name>
<organism evidence="5 6">
    <name type="scientific">Candidatus Fervidibacter japonicus</name>
    <dbReference type="NCBI Taxonomy" id="2035412"/>
    <lineage>
        <taxon>Bacteria</taxon>
        <taxon>Candidatus Fervidibacterota</taxon>
        <taxon>Candidatus Fervidibacter</taxon>
    </lineage>
</organism>
<evidence type="ECO:0000256" key="2">
    <source>
        <dbReference type="ARBA" id="ARBA00022428"/>
    </source>
</evidence>
<evidence type="ECO:0000256" key="1">
    <source>
        <dbReference type="ARBA" id="ARBA00004863"/>
    </source>
</evidence>
<dbReference type="Pfam" id="PF02621">
    <property type="entry name" value="VitK2_biosynth"/>
    <property type="match status" value="1"/>
</dbReference>
<accession>A0A2H5XE47</accession>
<evidence type="ECO:0000313" key="6">
    <source>
        <dbReference type="Proteomes" id="UP000236173"/>
    </source>
</evidence>
<keyword evidence="3 4" id="KW-0456">Lyase</keyword>
<dbReference type="PANTHER" id="PTHR37690:SF1">
    <property type="entry name" value="CHORISMATE DEHYDRATASE"/>
    <property type="match status" value="1"/>
</dbReference>
<evidence type="ECO:0000313" key="5">
    <source>
        <dbReference type="EMBL" id="GBC99445.1"/>
    </source>
</evidence>
<dbReference type="HAMAP" id="MF_00995">
    <property type="entry name" value="MqnA"/>
    <property type="match status" value="1"/>
</dbReference>
<evidence type="ECO:0000256" key="3">
    <source>
        <dbReference type="ARBA" id="ARBA00023239"/>
    </source>
</evidence>
<proteinExistence type="inferred from homology"/>
<dbReference type="EC" id="4.2.1.151" evidence="4"/>
<dbReference type="GO" id="GO:0009234">
    <property type="term" value="P:menaquinone biosynthetic process"/>
    <property type="evidence" value="ECO:0007669"/>
    <property type="project" value="UniProtKB-UniRule"/>
</dbReference>
<dbReference type="Proteomes" id="UP000236173">
    <property type="component" value="Unassembled WGS sequence"/>
</dbReference>
<reference evidence="6" key="1">
    <citation type="submission" date="2017-09" db="EMBL/GenBank/DDBJ databases">
        <title>Metaegenomics of thermophilic ammonia-oxidizing enrichment culture.</title>
        <authorList>
            <person name="Kato S."/>
            <person name="Suzuki K."/>
        </authorList>
    </citation>
    <scope>NUCLEOTIDE SEQUENCE [LARGE SCALE GENOMIC DNA]</scope>
</reference>
<dbReference type="CDD" id="cd13634">
    <property type="entry name" value="PBP2_Sco4506"/>
    <property type="match status" value="1"/>
</dbReference>